<evidence type="ECO:0000256" key="6">
    <source>
        <dbReference type="ARBA" id="ARBA00022840"/>
    </source>
</evidence>
<evidence type="ECO:0000256" key="9">
    <source>
        <dbReference type="PROSITE-ProRule" id="PRU00289"/>
    </source>
</evidence>
<feature type="transmembrane region" description="Helical" evidence="11">
    <location>
        <begin position="269"/>
        <end position="290"/>
    </location>
</feature>
<evidence type="ECO:0000313" key="13">
    <source>
        <dbReference type="EMBL" id="APH06874.1"/>
    </source>
</evidence>
<dbReference type="STRING" id="1547283.A9C19_20575"/>
<evidence type="ECO:0000256" key="2">
    <source>
        <dbReference type="ARBA" id="ARBA00022475"/>
    </source>
</evidence>
<comment type="subcellular location">
    <subcellularLocation>
        <location evidence="1">Cell membrane</location>
        <topology evidence="1">Multi-pass membrane protein</topology>
    </subcellularLocation>
</comment>
<gene>
    <name evidence="13" type="ORF">A9C19_20575</name>
</gene>
<dbReference type="GO" id="GO:0003677">
    <property type="term" value="F:DNA binding"/>
    <property type="evidence" value="ECO:0007669"/>
    <property type="project" value="InterPro"/>
</dbReference>
<dbReference type="SUPFAM" id="SSF52540">
    <property type="entry name" value="P-loop containing nucleoside triphosphate hydrolases"/>
    <property type="match status" value="3"/>
</dbReference>
<keyword evidence="8 11" id="KW-0472">Membrane</keyword>
<keyword evidence="5 9" id="KW-0547">Nucleotide-binding</keyword>
<dbReference type="KEGG" id="bwh:A9C19_20575"/>
<feature type="binding site" evidence="9">
    <location>
        <begin position="680"/>
        <end position="687"/>
    </location>
    <ligand>
        <name>ATP</name>
        <dbReference type="ChEBI" id="CHEBI:30616"/>
    </ligand>
</feature>
<keyword evidence="2" id="KW-1003">Cell membrane</keyword>
<keyword evidence="10" id="KW-0175">Coiled coil</keyword>
<feature type="domain" description="FtsK" evidence="12">
    <location>
        <begin position="993"/>
        <end position="1177"/>
    </location>
</feature>
<evidence type="ECO:0000256" key="7">
    <source>
        <dbReference type="ARBA" id="ARBA00022989"/>
    </source>
</evidence>
<organism evidence="13 14">
    <name type="scientific">Bacillus weihaiensis</name>
    <dbReference type="NCBI Taxonomy" id="1547283"/>
    <lineage>
        <taxon>Bacteria</taxon>
        <taxon>Bacillati</taxon>
        <taxon>Bacillota</taxon>
        <taxon>Bacilli</taxon>
        <taxon>Bacillales</taxon>
        <taxon>Bacillaceae</taxon>
        <taxon>Bacillus</taxon>
    </lineage>
</organism>
<evidence type="ECO:0000256" key="5">
    <source>
        <dbReference type="ARBA" id="ARBA00022741"/>
    </source>
</evidence>
<keyword evidence="14" id="KW-1185">Reference proteome</keyword>
<dbReference type="NCBIfam" id="TIGR03928">
    <property type="entry name" value="T7_EssCb_Firm"/>
    <property type="match status" value="1"/>
</dbReference>
<keyword evidence="6 9" id="KW-0067">ATP-binding</keyword>
<dbReference type="InterPro" id="IPR002543">
    <property type="entry name" value="FtsK_dom"/>
</dbReference>
<feature type="coiled-coil region" evidence="10">
    <location>
        <begin position="381"/>
        <end position="408"/>
    </location>
</feature>
<dbReference type="InterPro" id="IPR050206">
    <property type="entry name" value="FtsK/SpoIIIE/SftA"/>
</dbReference>
<evidence type="ECO:0000259" key="12">
    <source>
        <dbReference type="PROSITE" id="PS50901"/>
    </source>
</evidence>
<dbReference type="RefSeq" id="WP_072581667.1">
    <property type="nucleotide sequence ID" value="NZ_CP016020.1"/>
</dbReference>
<feature type="binding site" evidence="9">
    <location>
        <begin position="1010"/>
        <end position="1017"/>
    </location>
    <ligand>
        <name>ATP</name>
        <dbReference type="ChEBI" id="CHEBI:30616"/>
    </ligand>
</feature>
<dbReference type="Gene3D" id="3.40.50.300">
    <property type="entry name" value="P-loop containing nucleotide triphosphate hydrolases"/>
    <property type="match status" value="3"/>
</dbReference>
<dbReference type="PROSITE" id="PS50901">
    <property type="entry name" value="FTSK"/>
    <property type="match status" value="2"/>
</dbReference>
<dbReference type="InterPro" id="IPR027417">
    <property type="entry name" value="P-loop_NTPase"/>
</dbReference>
<dbReference type="GO" id="GO:0005524">
    <property type="term" value="F:ATP binding"/>
    <property type="evidence" value="ECO:0007669"/>
    <property type="project" value="UniProtKB-UniRule"/>
</dbReference>
<dbReference type="EMBL" id="CP016020">
    <property type="protein sequence ID" value="APH06874.1"/>
    <property type="molecule type" value="Genomic_DNA"/>
</dbReference>
<dbReference type="InterPro" id="IPR023839">
    <property type="entry name" value="Firmicutes_EssC_C"/>
</dbReference>
<dbReference type="Proteomes" id="UP000181936">
    <property type="component" value="Chromosome"/>
</dbReference>
<keyword evidence="3 11" id="KW-0812">Transmembrane</keyword>
<evidence type="ECO:0000256" key="3">
    <source>
        <dbReference type="ARBA" id="ARBA00022692"/>
    </source>
</evidence>
<proteinExistence type="predicted"/>
<keyword evidence="4" id="KW-0677">Repeat</keyword>
<name>A0A1L3MX08_9BACI</name>
<dbReference type="Pfam" id="PF12538">
    <property type="entry name" value="FtsK_SpoIIIE_N"/>
    <property type="match status" value="1"/>
</dbReference>
<evidence type="ECO:0000256" key="1">
    <source>
        <dbReference type="ARBA" id="ARBA00004651"/>
    </source>
</evidence>
<dbReference type="OrthoDB" id="9807790at2"/>
<feature type="transmembrane region" description="Helical" evidence="11">
    <location>
        <begin position="244"/>
        <end position="263"/>
    </location>
</feature>
<evidence type="ECO:0000256" key="8">
    <source>
        <dbReference type="ARBA" id="ARBA00023136"/>
    </source>
</evidence>
<sequence>MNILWIFHQEAYQKLEWKQIQKQQVTIGSELEHTVTFQTYPKKEEPITIRKEEEGFSFHVGSSQTRKLEPLKAYKINIENEQFTLYLSQQKVEKQIYYIGHLPELSFSTREDAQSTFFKQADEGMKEQGSFDLLRQGNEWVLEGSMDETVFVNGQRVHAKQRIHTGDEIVWPFMSMTLIEDDFIQVDSVSTVHTSLPVTKQPDSEMKKKYPLYRRAPRMVYDLPDEKVQLSFPGQDTEGSNRSLWLIIMPPLVMLLVMGLVAILVPRGIFIIVSLVMFMTTLVTSTVQYFKDRGNQKKAKERRKRIYTNYLHTKRAELQQVADKQKDVLLFHFPSFERMKYLTSQHSDRLWERSLESPDFLQFRLGTGTVPASYKISATSSDMSNREMDELLEESQKLENSYQFLENLPITADLSKGAVGLIGKNAVLKNELHQMIGQLAFFHSYHDLRFVLLFDELEYLEWEWMKWLPHFQVPNSYAKGFIYNEKTRDQLLYSLYEMIRERDLEEDKEKLRFAPHYVFVVTNHQLISDHVILEYLEGEHRYLGISVIFAAEAKESLTENIHTLIRYINDEQGDILIQDKKAVKIPFSLDAHKRENNEEFARLLKTLDHQIGMTNSIPTSVTFLEMMNVKQVDQLPIKQNWLTRESAKSLAVPIGLKGREDKVELNLHEKAHGPHGLLAGTTGSGKSELLQTYILSLAVHFHPHEVAFLLIDYKGGGMAQPFKKMPHLLGTITNIEGSKNFSLRALASIKSELKRRQRLFDEYHVSHINDYTKLYKDKKANQPLPHLFLISDEFAELKTEEPDFIRELVSAARIGRSLGVHLILATQKPGGVIDNQIWSNARFRISLKVQNAEDSREILKNGDAASITLTGRGYLQVGNNEVYELFQSAWSGAPYREEETYDLEDEVAIVTDLGLVPLSEVSTQKQQQKEKITEISSIVQRIAETQKEMNVEKLQSPWLPPLESRLYLIKEEEQKERSTIVFAMIDEPEKQSQTNYPYQIIEDGNIGVFGSSGYGKTTTLLTLLLGIARRYSPEEIHYYLMDFGNGGLLPLKQLPHTADYFLIDQERKMEKFMNILKEEIARRKQLFQKQEVSSIKMYNALSEKQLPLLYLVIDNFDIVKEEMLDLEQQLNQFARDGQSLGIYLMLTATRINSVRQSLMNNLKTKIVHYLMDQTEAYTMLGRLEFAPEAIPGRAIIKQESAYFSQVYLPTEGNDDFEQMANVKAEVHELKDVYAHVDKPQAVPMLPTELNIVSFAAYYEKKKGLLPIGLDEEQVTPVYVNFLKVKHCIVLGQAQKGKTNTLKAFIHTALEQEVDQLGVFDSIDRGLASFIGDNRLVYLEGKEHIASWLDKVEEIMTERESIYHREISLGNSVPVFTPVFLVIDGYTRFLQNLDHLLQDRLVKFMKEYSHLGFNMIVSGSNNELTKGYDPLTLEIKQIRQAVVLMKKSEQTIFTLTYDRKEKEIQPGYGYYVENGKEQSIQIPLVNVERKAHV</sequence>
<dbReference type="PANTHER" id="PTHR22683:SF1">
    <property type="entry name" value="TYPE VII SECRETION SYSTEM PROTEIN ESSC"/>
    <property type="match status" value="1"/>
</dbReference>
<evidence type="ECO:0000256" key="11">
    <source>
        <dbReference type="SAM" id="Phobius"/>
    </source>
</evidence>
<dbReference type="InterPro" id="IPR022206">
    <property type="entry name" value="Firmicutes_EssC_N"/>
</dbReference>
<feature type="domain" description="FtsK" evidence="12">
    <location>
        <begin position="660"/>
        <end position="856"/>
    </location>
</feature>
<dbReference type="PANTHER" id="PTHR22683">
    <property type="entry name" value="SPORULATION PROTEIN RELATED"/>
    <property type="match status" value="1"/>
</dbReference>
<dbReference type="GO" id="GO:0005886">
    <property type="term" value="C:plasma membrane"/>
    <property type="evidence" value="ECO:0007669"/>
    <property type="project" value="UniProtKB-SubCell"/>
</dbReference>
<evidence type="ECO:0000313" key="14">
    <source>
        <dbReference type="Proteomes" id="UP000181936"/>
    </source>
</evidence>
<evidence type="ECO:0000256" key="4">
    <source>
        <dbReference type="ARBA" id="ARBA00022737"/>
    </source>
</evidence>
<evidence type="ECO:0000256" key="10">
    <source>
        <dbReference type="SAM" id="Coils"/>
    </source>
</evidence>
<dbReference type="Pfam" id="PF01580">
    <property type="entry name" value="FtsK_SpoIIIE"/>
    <property type="match status" value="2"/>
</dbReference>
<keyword evidence="7 11" id="KW-1133">Transmembrane helix</keyword>
<accession>A0A1L3MX08</accession>
<protein>
    <submittedName>
        <fullName evidence="13">Type VII secretion protein EssC</fullName>
    </submittedName>
</protein>
<reference evidence="13 14" key="1">
    <citation type="journal article" date="2016" name="Sci. Rep.">
        <title>Complete genome sequence and transcriptomic analysis of a novel marine strain Bacillus weihaiensis reveals the mechanism of brown algae degradation.</title>
        <authorList>
            <person name="Zhu Y."/>
            <person name="Chen P."/>
            <person name="Bao Y."/>
            <person name="Men Y."/>
            <person name="Zeng Y."/>
            <person name="Yang J."/>
            <person name="Sun J."/>
            <person name="Sun Y."/>
        </authorList>
    </citation>
    <scope>NUCLEOTIDE SEQUENCE [LARGE SCALE GENOMIC DNA]</scope>
    <source>
        <strain evidence="13 14">Alg07</strain>
    </source>
</reference>